<dbReference type="Gene3D" id="1.20.1270.220">
    <property type="match status" value="1"/>
</dbReference>
<evidence type="ECO:0000313" key="7">
    <source>
        <dbReference type="RefSeq" id="XP_033458140.1"/>
    </source>
</evidence>
<feature type="compositionally biased region" description="Low complexity" evidence="3">
    <location>
        <begin position="289"/>
        <end position="304"/>
    </location>
</feature>
<feature type="region of interest" description="Disordered" evidence="3">
    <location>
        <begin position="488"/>
        <end position="519"/>
    </location>
</feature>
<dbReference type="GO" id="GO:0006355">
    <property type="term" value="P:regulation of DNA-templated transcription"/>
    <property type="evidence" value="ECO:0007669"/>
    <property type="project" value="TreeGrafter"/>
</dbReference>
<dbReference type="InterPro" id="IPR001487">
    <property type="entry name" value="Bromodomain"/>
</dbReference>
<proteinExistence type="predicted"/>
<dbReference type="PROSITE" id="PS00633">
    <property type="entry name" value="BROMODOMAIN_1"/>
    <property type="match status" value="1"/>
</dbReference>
<feature type="compositionally biased region" description="Basic and acidic residues" evidence="3">
    <location>
        <begin position="672"/>
        <end position="682"/>
    </location>
</feature>
<feature type="region of interest" description="Disordered" evidence="3">
    <location>
        <begin position="651"/>
        <end position="745"/>
    </location>
</feature>
<dbReference type="GO" id="GO:0005634">
    <property type="term" value="C:nucleus"/>
    <property type="evidence" value="ECO:0007669"/>
    <property type="project" value="TreeGrafter"/>
</dbReference>
<dbReference type="PRINTS" id="PR00503">
    <property type="entry name" value="BROMODOMAIN"/>
</dbReference>
<feature type="region of interest" description="Disordered" evidence="3">
    <location>
        <begin position="285"/>
        <end position="357"/>
    </location>
</feature>
<keyword evidence="1 2" id="KW-0103">Bromodomain</keyword>
<reference evidence="7" key="3">
    <citation type="submission" date="2025-08" db="UniProtKB">
        <authorList>
            <consortium name="RefSeq"/>
        </authorList>
    </citation>
    <scope>IDENTIFICATION</scope>
    <source>
        <strain evidence="7">CBS 342.82</strain>
    </source>
</reference>
<name>A0A6J3M0S8_9PEZI</name>
<feature type="domain" description="Bromo" evidence="4">
    <location>
        <begin position="391"/>
        <end position="463"/>
    </location>
</feature>
<evidence type="ECO:0000259" key="4">
    <source>
        <dbReference type="PROSITE" id="PS50014"/>
    </source>
</evidence>
<feature type="compositionally biased region" description="Acidic residues" evidence="3">
    <location>
        <begin position="732"/>
        <end position="745"/>
    </location>
</feature>
<evidence type="ECO:0000256" key="3">
    <source>
        <dbReference type="SAM" id="MobiDB-lite"/>
    </source>
</evidence>
<reference evidence="7" key="1">
    <citation type="submission" date="2020-01" db="EMBL/GenBank/DDBJ databases">
        <authorList>
            <consortium name="DOE Joint Genome Institute"/>
            <person name="Haridas S."/>
            <person name="Albert R."/>
            <person name="Binder M."/>
            <person name="Bloem J."/>
            <person name="Labutti K."/>
            <person name="Salamov A."/>
            <person name="Andreopoulos B."/>
            <person name="Baker S.E."/>
            <person name="Barry K."/>
            <person name="Bills G."/>
            <person name="Bluhm B.H."/>
            <person name="Cannon C."/>
            <person name="Castanera R."/>
            <person name="Culley D.E."/>
            <person name="Daum C."/>
            <person name="Ezra D."/>
            <person name="Gonzalez J.B."/>
            <person name="Henrissat B."/>
            <person name="Kuo A."/>
            <person name="Liang C."/>
            <person name="Lipzen A."/>
            <person name="Lutzoni F."/>
            <person name="Magnuson J."/>
            <person name="Mondo S."/>
            <person name="Nolan M."/>
            <person name="Ohm R."/>
            <person name="Pangilinan J."/>
            <person name="Park H.-J."/>
            <person name="Ramirez L."/>
            <person name="Alfaro M."/>
            <person name="Sun H."/>
            <person name="Tritt A."/>
            <person name="Yoshinaga Y."/>
            <person name="Zwiers L.-H."/>
            <person name="Turgeon B.G."/>
            <person name="Goodwin S.B."/>
            <person name="Spatafora J.W."/>
            <person name="Crous P.W."/>
            <person name="Grigoriev I.V."/>
        </authorList>
    </citation>
    <scope>NUCLEOTIDE SEQUENCE</scope>
    <source>
        <strain evidence="7">CBS 342.82</strain>
    </source>
</reference>
<feature type="compositionally biased region" description="Low complexity" evidence="3">
    <location>
        <begin position="550"/>
        <end position="571"/>
    </location>
</feature>
<dbReference type="AlphaFoldDB" id="A0A6J3M0S8"/>
<dbReference type="Gene3D" id="1.20.920.10">
    <property type="entry name" value="Bromodomain-like"/>
    <property type="match status" value="2"/>
</dbReference>
<dbReference type="Proteomes" id="UP000504637">
    <property type="component" value="Unplaced"/>
</dbReference>
<feature type="domain" description="NET" evidence="5">
    <location>
        <begin position="575"/>
        <end position="655"/>
    </location>
</feature>
<feature type="domain" description="Bromo" evidence="4">
    <location>
        <begin position="194"/>
        <end position="266"/>
    </location>
</feature>
<gene>
    <name evidence="7" type="ORF">K489DRAFT_265554</name>
</gene>
<feature type="compositionally biased region" description="Low complexity" evidence="3">
    <location>
        <begin position="314"/>
        <end position="329"/>
    </location>
</feature>
<dbReference type="GO" id="GO:0006338">
    <property type="term" value="P:chromatin remodeling"/>
    <property type="evidence" value="ECO:0007669"/>
    <property type="project" value="TreeGrafter"/>
</dbReference>
<dbReference type="Pfam" id="PF17035">
    <property type="entry name" value="BET"/>
    <property type="match status" value="1"/>
</dbReference>
<dbReference type="SMART" id="SM00297">
    <property type="entry name" value="BROMO"/>
    <property type="match status" value="2"/>
</dbReference>
<feature type="compositionally biased region" description="Basic residues" evidence="3">
    <location>
        <begin position="572"/>
        <end position="583"/>
    </location>
</feature>
<dbReference type="SUPFAM" id="SSF47370">
    <property type="entry name" value="Bromodomain"/>
    <property type="match status" value="2"/>
</dbReference>
<feature type="region of interest" description="Disordered" evidence="3">
    <location>
        <begin position="538"/>
        <end position="602"/>
    </location>
</feature>
<evidence type="ECO:0000256" key="1">
    <source>
        <dbReference type="ARBA" id="ARBA00023117"/>
    </source>
</evidence>
<dbReference type="OrthoDB" id="784962at2759"/>
<evidence type="ECO:0000256" key="2">
    <source>
        <dbReference type="PROSITE-ProRule" id="PRU00035"/>
    </source>
</evidence>
<feature type="region of interest" description="Disordered" evidence="3">
    <location>
        <begin position="18"/>
        <end position="173"/>
    </location>
</feature>
<dbReference type="RefSeq" id="XP_033458140.1">
    <property type="nucleotide sequence ID" value="XM_033600078.1"/>
</dbReference>
<accession>A0A6J3M0S8</accession>
<reference evidence="7" key="2">
    <citation type="submission" date="2020-04" db="EMBL/GenBank/DDBJ databases">
        <authorList>
            <consortium name="NCBI Genome Project"/>
        </authorList>
    </citation>
    <scope>NUCLEOTIDE SEQUENCE</scope>
    <source>
        <strain evidence="7">CBS 342.82</strain>
    </source>
</reference>
<protein>
    <submittedName>
        <fullName evidence="7">Bromodomain-containing protein</fullName>
    </submittedName>
</protein>
<dbReference type="InterPro" id="IPR018359">
    <property type="entry name" value="Bromodomain_CS"/>
</dbReference>
<dbReference type="PANTHER" id="PTHR22880:SF225">
    <property type="entry name" value="BROMODOMAIN-CONTAINING PROTEIN BET-1-RELATED"/>
    <property type="match status" value="1"/>
</dbReference>
<dbReference type="InterPro" id="IPR038336">
    <property type="entry name" value="NET_sf"/>
</dbReference>
<keyword evidence="6" id="KW-1185">Reference proteome</keyword>
<dbReference type="GO" id="GO:0000785">
    <property type="term" value="C:chromatin"/>
    <property type="evidence" value="ECO:0007669"/>
    <property type="project" value="TreeGrafter"/>
</dbReference>
<dbReference type="PANTHER" id="PTHR22880">
    <property type="entry name" value="FALZ-RELATED BROMODOMAIN-CONTAINING PROTEINS"/>
    <property type="match status" value="1"/>
</dbReference>
<sequence length="745" mass="81566">MKPIENVAPGLAPIADFLPKDRAASHPTPPPDDVPINADVKSHDTEMPDQDAIAQPEPILTPKPTETSLVRPREDEIEDDIEPVAKRTKVDDQDDQDTPMPESTASDSISVARPRPSQDAVETETETKPLSEAEPAVAPDAKPTVESSSTPVAPTPAPAPAPAAAAAAEKPSYSKELMTTAQKGFLLEKMKNLKKTRNSHYFNKPVDPVALNIPQYIEIIKRPMDLSTMETKLKADNYGSVQDFADDFDLIISNTRRFNGDAHAVTTAGFSMEAYFHNMMRLVPNTNEPASSKPSKKQSPAFQKAPAPRRESRVVATPSATATSPTVAPDTFALQPDGTPQIRRDSSINRPSRAIKPPQNREIAYGKPKRKEYQPELKFCEMVLNQITSNKFQPQNNPFLVPVDPVALNIPNYHQVIKHPMDLSTMRQKLKVGEYAKASEFKKDFELIVANCMTFNPPGNPVRQLGAQLQKDFDGLWAGKDRFVQKRKAETQRAASASAEEESAEEEEEDEEATSASQADTIRALQKQLSDMQNALAGLNKPVKTKKPKPSSSGKPPGKKSAGSALGSKIKGGSKPKLPKKPRQVTYDEKQEISSAVENLDGPQLDKLTSIITENCQKYAEMEEMELEIDDLPNNVQLMLLDFVRGIFGNPNRVRAVSPDDIAAMDDDDFEPERGARKGADGKRKKHKPMGKKEQQDTIKQIQSQLEAFKHPGAGGGQSPALGGPAHSGADESSEDDASEESEEE</sequence>
<dbReference type="InterPro" id="IPR036427">
    <property type="entry name" value="Bromodomain-like_sf"/>
</dbReference>
<dbReference type="PROSITE" id="PS51525">
    <property type="entry name" value="NET"/>
    <property type="match status" value="1"/>
</dbReference>
<dbReference type="InterPro" id="IPR050935">
    <property type="entry name" value="Bromo_chromatin_reader"/>
</dbReference>
<evidence type="ECO:0000313" key="6">
    <source>
        <dbReference type="Proteomes" id="UP000504637"/>
    </source>
</evidence>
<dbReference type="Pfam" id="PF00439">
    <property type="entry name" value="Bromodomain"/>
    <property type="match status" value="2"/>
</dbReference>
<evidence type="ECO:0000259" key="5">
    <source>
        <dbReference type="PROSITE" id="PS51525"/>
    </source>
</evidence>
<feature type="compositionally biased region" description="Acidic residues" evidence="3">
    <location>
        <begin position="499"/>
        <end position="513"/>
    </location>
</feature>
<dbReference type="InterPro" id="IPR027353">
    <property type="entry name" value="NET_dom"/>
</dbReference>
<dbReference type="GeneID" id="54357878"/>
<organism evidence="7">
    <name type="scientific">Dissoconium aciculare CBS 342.82</name>
    <dbReference type="NCBI Taxonomy" id="1314786"/>
    <lineage>
        <taxon>Eukaryota</taxon>
        <taxon>Fungi</taxon>
        <taxon>Dikarya</taxon>
        <taxon>Ascomycota</taxon>
        <taxon>Pezizomycotina</taxon>
        <taxon>Dothideomycetes</taxon>
        <taxon>Dothideomycetidae</taxon>
        <taxon>Mycosphaerellales</taxon>
        <taxon>Dissoconiaceae</taxon>
        <taxon>Dissoconium</taxon>
    </lineage>
</organism>
<dbReference type="PROSITE" id="PS50014">
    <property type="entry name" value="BROMODOMAIN_2"/>
    <property type="match status" value="2"/>
</dbReference>